<comment type="pathway">
    <text evidence="3">Amino-acid biosynthesis; L-proline biosynthesis; L-glutamate 5-semialdehyde from L-ornithine: step 1/1.</text>
</comment>
<dbReference type="InterPro" id="IPR015422">
    <property type="entry name" value="PyrdxlP-dep_Trfase_small"/>
</dbReference>
<dbReference type="InterPro" id="IPR015424">
    <property type="entry name" value="PyrdxlP-dep_Trfase"/>
</dbReference>
<accession>A0A0T6AVS4</accession>
<comment type="similarity">
    <text evidence="2 3">Belongs to the class-III pyridoxal-phosphate-dependent aminotransferase family.</text>
</comment>
<dbReference type="EC" id="2.6.1.13" evidence="3"/>
<keyword evidence="3" id="KW-0663">Pyridoxal phosphate</keyword>
<dbReference type="EMBL" id="LJIG01022705">
    <property type="protein sequence ID" value="KRT79138.1"/>
    <property type="molecule type" value="Genomic_DNA"/>
</dbReference>
<dbReference type="GO" id="GO:0005737">
    <property type="term" value="C:cytoplasm"/>
    <property type="evidence" value="ECO:0007669"/>
    <property type="project" value="TreeGrafter"/>
</dbReference>
<gene>
    <name evidence="4" type="ORF">AMK59_7714</name>
</gene>
<name>A0A0T6AVS4_9SCAR</name>
<proteinExistence type="inferred from homology"/>
<comment type="cofactor">
    <cofactor evidence="1 3">
        <name>pyridoxal 5'-phosphate</name>
        <dbReference type="ChEBI" id="CHEBI:597326"/>
    </cofactor>
</comment>
<sequence length="107" mass="12009">AALKVILEENLAENAAKLGKILEKELMTLPKQLVKEVRGKGLLWAIVLHDDLGFKAVDVCVRLRDNGLLAKHTHNDIIRLAPPLVMNETQLKECTKIIIDTMNSFKK</sequence>
<keyword evidence="5" id="KW-1185">Reference proteome</keyword>
<comment type="caution">
    <text evidence="4">The sequence shown here is derived from an EMBL/GenBank/DDBJ whole genome shotgun (WGS) entry which is preliminary data.</text>
</comment>
<evidence type="ECO:0000256" key="1">
    <source>
        <dbReference type="ARBA" id="ARBA00001933"/>
    </source>
</evidence>
<dbReference type="SUPFAM" id="SSF53383">
    <property type="entry name" value="PLP-dependent transferases"/>
    <property type="match status" value="1"/>
</dbReference>
<evidence type="ECO:0000256" key="3">
    <source>
        <dbReference type="RuleBase" id="RU365036"/>
    </source>
</evidence>
<dbReference type="Gene3D" id="3.90.1150.10">
    <property type="entry name" value="Aspartate Aminotransferase, domain 1"/>
    <property type="match status" value="1"/>
</dbReference>
<dbReference type="GO" id="GO:0019544">
    <property type="term" value="P:L-arginine catabolic process to L-glutamate"/>
    <property type="evidence" value="ECO:0007669"/>
    <property type="project" value="TreeGrafter"/>
</dbReference>
<dbReference type="PANTHER" id="PTHR11986">
    <property type="entry name" value="AMINOTRANSFERASE CLASS III"/>
    <property type="match status" value="1"/>
</dbReference>
<evidence type="ECO:0000313" key="5">
    <source>
        <dbReference type="Proteomes" id="UP000051574"/>
    </source>
</evidence>
<dbReference type="GO" id="GO:0010121">
    <property type="term" value="P:L-arginine catabolic process to proline via ornithine"/>
    <property type="evidence" value="ECO:0007669"/>
    <property type="project" value="TreeGrafter"/>
</dbReference>
<dbReference type="AlphaFoldDB" id="A0A0T6AVS4"/>
<evidence type="ECO:0000256" key="2">
    <source>
        <dbReference type="ARBA" id="ARBA00008954"/>
    </source>
</evidence>
<comment type="catalytic activity">
    <reaction evidence="3">
        <text>a 2-oxocarboxylate + L-ornithine = L-glutamate 5-semialdehyde + an L-alpha-amino acid</text>
        <dbReference type="Rhea" id="RHEA:13877"/>
        <dbReference type="ChEBI" id="CHEBI:35179"/>
        <dbReference type="ChEBI" id="CHEBI:46911"/>
        <dbReference type="ChEBI" id="CHEBI:58066"/>
        <dbReference type="ChEBI" id="CHEBI:59869"/>
        <dbReference type="EC" id="2.6.1.13"/>
    </reaction>
</comment>
<dbReference type="OrthoDB" id="425114at2759"/>
<dbReference type="FunFam" id="3.90.1150.10:FF:000152">
    <property type="entry name" value="Ornithine aminotransferase"/>
    <property type="match status" value="1"/>
</dbReference>
<dbReference type="Proteomes" id="UP000051574">
    <property type="component" value="Unassembled WGS sequence"/>
</dbReference>
<dbReference type="PANTHER" id="PTHR11986:SF18">
    <property type="entry name" value="ORNITHINE AMINOTRANSFERASE, MITOCHONDRIAL"/>
    <property type="match status" value="1"/>
</dbReference>
<keyword evidence="3" id="KW-0808">Transferase</keyword>
<organism evidence="4 5">
    <name type="scientific">Oryctes borbonicus</name>
    <dbReference type="NCBI Taxonomy" id="1629725"/>
    <lineage>
        <taxon>Eukaryota</taxon>
        <taxon>Metazoa</taxon>
        <taxon>Ecdysozoa</taxon>
        <taxon>Arthropoda</taxon>
        <taxon>Hexapoda</taxon>
        <taxon>Insecta</taxon>
        <taxon>Pterygota</taxon>
        <taxon>Neoptera</taxon>
        <taxon>Endopterygota</taxon>
        <taxon>Coleoptera</taxon>
        <taxon>Polyphaga</taxon>
        <taxon>Scarabaeiformia</taxon>
        <taxon>Scarabaeidae</taxon>
        <taxon>Dynastinae</taxon>
        <taxon>Oryctes</taxon>
    </lineage>
</organism>
<evidence type="ECO:0000313" key="4">
    <source>
        <dbReference type="EMBL" id="KRT79138.1"/>
    </source>
</evidence>
<dbReference type="GO" id="GO:0004587">
    <property type="term" value="F:ornithine aminotransferase activity"/>
    <property type="evidence" value="ECO:0007669"/>
    <property type="project" value="UniProtKB-EC"/>
</dbReference>
<dbReference type="GO" id="GO:0030170">
    <property type="term" value="F:pyridoxal phosphate binding"/>
    <property type="evidence" value="ECO:0007669"/>
    <property type="project" value="InterPro"/>
</dbReference>
<dbReference type="InterPro" id="IPR050103">
    <property type="entry name" value="Class-III_PLP-dep_AT"/>
</dbReference>
<keyword evidence="3" id="KW-0032">Aminotransferase</keyword>
<protein>
    <recommendedName>
        <fullName evidence="3">Ornithine aminotransferase</fullName>
        <ecNumber evidence="3">2.6.1.13</ecNumber>
    </recommendedName>
</protein>
<dbReference type="Pfam" id="PF00202">
    <property type="entry name" value="Aminotran_3"/>
    <property type="match status" value="1"/>
</dbReference>
<dbReference type="GO" id="GO:0042802">
    <property type="term" value="F:identical protein binding"/>
    <property type="evidence" value="ECO:0007669"/>
    <property type="project" value="TreeGrafter"/>
</dbReference>
<dbReference type="InterPro" id="IPR005814">
    <property type="entry name" value="Aminotrans_3"/>
</dbReference>
<feature type="non-terminal residue" evidence="4">
    <location>
        <position position="1"/>
    </location>
</feature>
<reference evidence="4 5" key="1">
    <citation type="submission" date="2015-09" db="EMBL/GenBank/DDBJ databases">
        <title>Draft genome of the scarab beetle Oryctes borbonicus.</title>
        <authorList>
            <person name="Meyer J.M."/>
            <person name="Markov G.V."/>
            <person name="Baskaran P."/>
            <person name="Herrmann M."/>
            <person name="Sommer R.J."/>
            <person name="Roedelsperger C."/>
        </authorList>
    </citation>
    <scope>NUCLEOTIDE SEQUENCE [LARGE SCALE GENOMIC DNA]</scope>
    <source>
        <strain evidence="4">OB123</strain>
        <tissue evidence="4">Whole animal</tissue>
    </source>
</reference>